<dbReference type="PATRIC" id="fig|279058.18.peg.4301"/>
<accession>A0A127QPM6</accession>
<organism evidence="1 2">
    <name type="scientific">Collimonas arenae</name>
    <dbReference type="NCBI Taxonomy" id="279058"/>
    <lineage>
        <taxon>Bacteria</taxon>
        <taxon>Pseudomonadati</taxon>
        <taxon>Pseudomonadota</taxon>
        <taxon>Betaproteobacteria</taxon>
        <taxon>Burkholderiales</taxon>
        <taxon>Oxalobacteraceae</taxon>
        <taxon>Collimonas</taxon>
    </lineage>
</organism>
<reference evidence="1 2" key="1">
    <citation type="submission" date="2015-11" db="EMBL/GenBank/DDBJ databases">
        <title>Exploring the genomic traits of fungus-feeding bacterial genus Collimonas.</title>
        <authorList>
            <person name="Song C."/>
            <person name="Schmidt R."/>
            <person name="de Jager V."/>
            <person name="Krzyzanowska D."/>
            <person name="Jongedijk E."/>
            <person name="Cankar K."/>
            <person name="Beekwilder J."/>
            <person name="van Veen A."/>
            <person name="de Boer W."/>
            <person name="van Veen J.A."/>
            <person name="Garbeva P."/>
        </authorList>
    </citation>
    <scope>NUCLEOTIDE SEQUENCE [LARGE SCALE GENOMIC DNA]</scope>
    <source>
        <strain evidence="1 2">Ter282</strain>
    </source>
</reference>
<protein>
    <recommendedName>
        <fullName evidence="3">Wadjet protein JetD C-terminal domain-containing protein</fullName>
    </recommendedName>
</protein>
<sequence>MTPTLEAEHSPLVLKELRRIAGASCRVRASSALPKLAAKLDMPRLAIDEAIRDLYRANLLQYQADGRELPVSGYITISPETFVAQEHYTNWLAALSALEFAPEKISILAQLSDHVADLQFEDMAILASGLKKLSQAGDTTTNDAGFNVSAKHLMGGSKVLSIMSRRMLQAINLPTRLHNSSPKYVVCAGPNSPTATLLIENPRAFENAVQSGLAREVALICSFGFGLSYLGQEWLHSKDTPESDCPVMIVRCGEPPTLDQMLKASNVFMWGDLDVAAFDIYISLKSAIPHLRLSKIYEAMTPMLRNPQTSHPYAKLFEKDGQTISLRRSEMKQAKSLNEAALSLWHSCQHRAVDQEAVDESTILALGALPYGNPPTN</sequence>
<gene>
    <name evidence="1" type="ORF">CAter282_4363</name>
</gene>
<evidence type="ECO:0008006" key="3">
    <source>
        <dbReference type="Google" id="ProtNLM"/>
    </source>
</evidence>
<dbReference type="Proteomes" id="UP000071778">
    <property type="component" value="Chromosome"/>
</dbReference>
<dbReference type="AlphaFoldDB" id="A0A127QPM6"/>
<keyword evidence="2" id="KW-1185">Reference proteome</keyword>
<evidence type="ECO:0000313" key="2">
    <source>
        <dbReference type="Proteomes" id="UP000071778"/>
    </source>
</evidence>
<proteinExistence type="predicted"/>
<name>A0A127QPM6_9BURK</name>
<dbReference type="EMBL" id="CP013235">
    <property type="protein sequence ID" value="AMP12023.1"/>
    <property type="molecule type" value="Genomic_DNA"/>
</dbReference>
<evidence type="ECO:0000313" key="1">
    <source>
        <dbReference type="EMBL" id="AMP12023.1"/>
    </source>
</evidence>